<accession>A0A1X0U4M7</accession>
<protein>
    <submittedName>
        <fullName evidence="1">Uncharacterized protein</fullName>
    </submittedName>
</protein>
<name>A0A1X0U4M7_9BACT</name>
<dbReference type="AlphaFoldDB" id="A0A1X0U4M7"/>
<evidence type="ECO:0000313" key="2">
    <source>
        <dbReference type="Proteomes" id="UP000192671"/>
    </source>
</evidence>
<dbReference type="Proteomes" id="UP000192671">
    <property type="component" value="Unassembled WGS sequence"/>
</dbReference>
<evidence type="ECO:0000313" key="1">
    <source>
        <dbReference type="EMBL" id="ORI09856.1"/>
    </source>
</evidence>
<dbReference type="EMBL" id="LVWL01000004">
    <property type="protein sequence ID" value="ORI09856.1"/>
    <property type="molecule type" value="Genomic_DNA"/>
</dbReference>
<gene>
    <name evidence="1" type="ORF">A3835_09065</name>
</gene>
<proteinExistence type="predicted"/>
<organism evidence="1 2">
    <name type="scientific">Campylobacter concisus</name>
    <dbReference type="NCBI Taxonomy" id="199"/>
    <lineage>
        <taxon>Bacteria</taxon>
        <taxon>Pseudomonadati</taxon>
        <taxon>Campylobacterota</taxon>
        <taxon>Epsilonproteobacteria</taxon>
        <taxon>Campylobacterales</taxon>
        <taxon>Campylobacteraceae</taxon>
        <taxon>Campylobacter</taxon>
    </lineage>
</organism>
<comment type="caution">
    <text evidence="1">The sequence shown here is derived from an EMBL/GenBank/DDBJ whole genome shotgun (WGS) entry which is preliminary data.</text>
</comment>
<sequence length="442" mass="52046">MKKDVFLFICSPSLGTLDSWASVLHELKNKQPDAQFIFYVHDYYIIKQIELNSPLIKLASEIFTTIVYKDINGTFVESNNFELIQKYSFFSNRLNPFLILKKILNKLRIIKLDSFLNSIIIKINAIIVKIYNLKFINLYQLKSENLKILYDVYESSKDAHEDILTKLSEVKKYSICHGNNSHEYLLEELKTRTIVNNYPNNNTIVFASSEKDAEYYENYYGIKKEFCRVVGIPRHEKKWIDYFMDRYCGNYEIPFNGNYIFLISRNYGSFMPREEKVRYVKEIYKQAKKCNLKLIIKKHPDEVCDNSCEEALPKEECGIGWMVSNLHTFFLGKHSKFAICFYSGVVSDMISIGIPTIEMLDSKYAYNLNKNIKDKNSGKNVTEYGYYNLVLVANDNKELDSHIKRIFNEFEVVVSELEKSYDQVFYKKENVNEYIANEIIWN</sequence>
<reference evidence="1 2" key="1">
    <citation type="journal article" date="2017" name="Gene Rep">
        <title>The ribosomal RNA operon (rrn) of Campylobacter concisus supports molecular typing to genomospecies level.</title>
        <authorList>
            <person name="Huq M."/>
            <person name="Van T.T.H."/>
            <person name="Gurtler V."/>
            <person name="Elshagmani E."/>
            <person name="Allemailem K.S."/>
            <person name="Smooker P.M."/>
            <person name="Istivan T.S."/>
        </authorList>
    </citation>
    <scope>NUCLEOTIDE SEQUENCE [LARGE SCALE GENOMIC DNA]</scope>
    <source>
        <strain evidence="1 2">RCH 26</strain>
    </source>
</reference>